<evidence type="ECO:0000256" key="1">
    <source>
        <dbReference type="ARBA" id="ARBA00004431"/>
    </source>
</evidence>
<keyword evidence="3 7" id="KW-0132">Cell division</keyword>
<proteinExistence type="inferred from homology"/>
<evidence type="ECO:0000256" key="6">
    <source>
        <dbReference type="ARBA" id="ARBA00023306"/>
    </source>
</evidence>
<dbReference type="GO" id="GO:0030435">
    <property type="term" value="P:sporulation resulting in formation of a cellular spore"/>
    <property type="evidence" value="ECO:0007669"/>
    <property type="project" value="UniProtKB-KW"/>
</dbReference>
<dbReference type="GO" id="GO:0030428">
    <property type="term" value="C:cell septum"/>
    <property type="evidence" value="ECO:0007669"/>
    <property type="project" value="UniProtKB-SubCell"/>
</dbReference>
<dbReference type="InterPro" id="IPR006776">
    <property type="entry name" value="SsgB"/>
</dbReference>
<protein>
    <submittedName>
        <fullName evidence="7">SsgA family sporulation/cell division regulator</fullName>
    </submittedName>
</protein>
<accession>A0A4Z0G5B2</accession>
<organism evidence="7 8">
    <name type="scientific">Streptomyces palmae</name>
    <dbReference type="NCBI Taxonomy" id="1701085"/>
    <lineage>
        <taxon>Bacteria</taxon>
        <taxon>Bacillati</taxon>
        <taxon>Actinomycetota</taxon>
        <taxon>Actinomycetes</taxon>
        <taxon>Kitasatosporales</taxon>
        <taxon>Streptomycetaceae</taxon>
        <taxon>Streptomyces</taxon>
    </lineage>
</organism>
<evidence type="ECO:0000256" key="3">
    <source>
        <dbReference type="ARBA" id="ARBA00022618"/>
    </source>
</evidence>
<sequence length="159" mass="17423">MSRTVVERELEMNLVLSPEYSIPVPARLTYRTDDPYAVHITFHVGSEAPVHWTFARELLVEGVFRASGDGDVRVWPARMAGRSMVVMALSSPDGDALLEASAPAVSAWLERTLRVVPPGREGDRLDVDEALDVLLARIPGHDRRPRGPWSAEGTPEAGA</sequence>
<dbReference type="InterPro" id="IPR038658">
    <property type="entry name" value="SsgB_sf"/>
</dbReference>
<comment type="similarity">
    <text evidence="2">Belongs to the SsgA family.</text>
</comment>
<keyword evidence="4" id="KW-0749">Sporulation</keyword>
<dbReference type="RefSeq" id="WP_135341985.1">
    <property type="nucleotide sequence ID" value="NZ_JBHLTX010000054.1"/>
</dbReference>
<name>A0A4Z0G5B2_9ACTN</name>
<comment type="subcellular location">
    <subcellularLocation>
        <location evidence="1">Cell septum</location>
    </subcellularLocation>
</comment>
<evidence type="ECO:0000256" key="2">
    <source>
        <dbReference type="ARBA" id="ARBA00009323"/>
    </source>
</evidence>
<gene>
    <name evidence="7" type="ORF">E4099_28370</name>
</gene>
<comment type="caution">
    <text evidence="7">The sequence shown here is derived from an EMBL/GenBank/DDBJ whole genome shotgun (WGS) entry which is preliminary data.</text>
</comment>
<dbReference type="AlphaFoldDB" id="A0A4Z0G5B2"/>
<evidence type="ECO:0000256" key="4">
    <source>
        <dbReference type="ARBA" id="ARBA00022969"/>
    </source>
</evidence>
<evidence type="ECO:0000313" key="8">
    <source>
        <dbReference type="Proteomes" id="UP000297948"/>
    </source>
</evidence>
<evidence type="ECO:0000313" key="7">
    <source>
        <dbReference type="EMBL" id="TGA91155.1"/>
    </source>
</evidence>
<dbReference type="Pfam" id="PF04686">
    <property type="entry name" value="SsgA"/>
    <property type="match status" value="1"/>
</dbReference>
<evidence type="ECO:0000256" key="5">
    <source>
        <dbReference type="ARBA" id="ARBA00023210"/>
    </source>
</evidence>
<dbReference type="Proteomes" id="UP000297948">
    <property type="component" value="Unassembled WGS sequence"/>
</dbReference>
<keyword evidence="5" id="KW-0717">Septation</keyword>
<dbReference type="Gene3D" id="2.30.31.20">
    <property type="entry name" value="Sporulation-specific cell division protein SsgB"/>
    <property type="match status" value="1"/>
</dbReference>
<reference evidence="7 8" key="1">
    <citation type="submission" date="2019-03" db="EMBL/GenBank/DDBJ databases">
        <authorList>
            <person name="Gonzalez-Pimentel J.L."/>
        </authorList>
    </citation>
    <scope>NUCLEOTIDE SEQUENCE [LARGE SCALE GENOMIC DNA]</scope>
    <source>
        <strain evidence="7 8">JCM 31289</strain>
    </source>
</reference>
<dbReference type="GO" id="GO:0000917">
    <property type="term" value="P:division septum assembly"/>
    <property type="evidence" value="ECO:0007669"/>
    <property type="project" value="UniProtKB-KW"/>
</dbReference>
<keyword evidence="8" id="KW-1185">Reference proteome</keyword>
<dbReference type="EMBL" id="SRID01000427">
    <property type="protein sequence ID" value="TGA91155.1"/>
    <property type="molecule type" value="Genomic_DNA"/>
</dbReference>
<dbReference type="OrthoDB" id="3853096at2"/>
<keyword evidence="6" id="KW-0131">Cell cycle</keyword>